<keyword evidence="1" id="KW-0732">Signal</keyword>
<name>A0A119CYD7_THIDE</name>
<sequence length="203" mass="21776">MQLIQRSLFTLFALFLLAACERAPTLPKLNSHDVIVAFGDSLTHGIGASADTAYPAVLATLTSRTVINAGVPGDTTASALLRLPEVLAEHQPRLVLLCLGGNDMLRQHPAAATENNLRLLVRTIRASGASVVLIGVPEPKLFGGAPDFYARVAEDMQLPLEQDIFNNVLKDNRLKSDSIHANAAGYRVVAERLAEFLKKTGAL</sequence>
<dbReference type="CDD" id="cd01822">
    <property type="entry name" value="Lysophospholipase_L1_like"/>
    <property type="match status" value="1"/>
</dbReference>
<dbReference type="EMBL" id="LDUG01000002">
    <property type="protein sequence ID" value="KVW99648.1"/>
    <property type="molecule type" value="Genomic_DNA"/>
</dbReference>
<dbReference type="Gene3D" id="3.40.50.1110">
    <property type="entry name" value="SGNH hydrolase"/>
    <property type="match status" value="1"/>
</dbReference>
<dbReference type="OrthoDB" id="9786188at2"/>
<feature type="signal peptide" evidence="1">
    <location>
        <begin position="1"/>
        <end position="18"/>
    </location>
</feature>
<organism evidence="3 4">
    <name type="scientific">Thiobacillus denitrificans</name>
    <dbReference type="NCBI Taxonomy" id="36861"/>
    <lineage>
        <taxon>Bacteria</taxon>
        <taxon>Pseudomonadati</taxon>
        <taxon>Pseudomonadota</taxon>
        <taxon>Betaproteobacteria</taxon>
        <taxon>Nitrosomonadales</taxon>
        <taxon>Thiobacillaceae</taxon>
        <taxon>Thiobacillus</taxon>
    </lineage>
</organism>
<reference evidence="3 4" key="1">
    <citation type="journal article" date="2015" name="Appl. Environ. Microbiol.">
        <title>Aerobic and Anaerobic Thiosulfate Oxidation by a Cold-Adapted, Subglacial Chemoautotroph.</title>
        <authorList>
            <person name="Harrold Z.R."/>
            <person name="Skidmore M.L."/>
            <person name="Hamilton T.L."/>
            <person name="Desch L."/>
            <person name="Amada K."/>
            <person name="van Gelder W."/>
            <person name="Glover K."/>
            <person name="Roden E.E."/>
            <person name="Boyd E.S."/>
        </authorList>
    </citation>
    <scope>NUCLEOTIDE SEQUENCE [LARGE SCALE GENOMIC DNA]</scope>
    <source>
        <strain evidence="3 4">RG</strain>
    </source>
</reference>
<dbReference type="PATRIC" id="fig|36861.3.peg.1087"/>
<dbReference type="InterPro" id="IPR036514">
    <property type="entry name" value="SGNH_hydro_sf"/>
</dbReference>
<dbReference type="PROSITE" id="PS51257">
    <property type="entry name" value="PROKAR_LIPOPROTEIN"/>
    <property type="match status" value="1"/>
</dbReference>
<evidence type="ECO:0000313" key="4">
    <source>
        <dbReference type="Proteomes" id="UP000064243"/>
    </source>
</evidence>
<dbReference type="PANTHER" id="PTHR30383:SF5">
    <property type="entry name" value="SGNH HYDROLASE-TYPE ESTERASE DOMAIN-CONTAINING PROTEIN"/>
    <property type="match status" value="1"/>
</dbReference>
<dbReference type="AlphaFoldDB" id="A0A119CYD7"/>
<dbReference type="InterPro" id="IPR013830">
    <property type="entry name" value="SGNH_hydro"/>
</dbReference>
<evidence type="ECO:0000313" key="3">
    <source>
        <dbReference type="EMBL" id="KVW99648.1"/>
    </source>
</evidence>
<keyword evidence="3" id="KW-0378">Hydrolase</keyword>
<feature type="chain" id="PRO_5007161847" evidence="1">
    <location>
        <begin position="19"/>
        <end position="203"/>
    </location>
</feature>
<dbReference type="RefSeq" id="WP_059750787.1">
    <property type="nucleotide sequence ID" value="NZ_LDUG01000002.1"/>
</dbReference>
<comment type="caution">
    <text evidence="3">The sequence shown here is derived from an EMBL/GenBank/DDBJ whole genome shotgun (WGS) entry which is preliminary data.</text>
</comment>
<proteinExistence type="predicted"/>
<accession>A0A119CYD7</accession>
<feature type="domain" description="SGNH hydrolase-type esterase" evidence="2">
    <location>
        <begin position="37"/>
        <end position="188"/>
    </location>
</feature>
<dbReference type="InterPro" id="IPR051532">
    <property type="entry name" value="Ester_Hydrolysis_Enzymes"/>
</dbReference>
<evidence type="ECO:0000259" key="2">
    <source>
        <dbReference type="Pfam" id="PF13472"/>
    </source>
</evidence>
<dbReference type="Proteomes" id="UP000064243">
    <property type="component" value="Unassembled WGS sequence"/>
</dbReference>
<dbReference type="STRING" id="1123392.GCA_000376425_01767"/>
<protein>
    <submittedName>
        <fullName evidence="3">Hydrolase GDSL</fullName>
    </submittedName>
</protein>
<keyword evidence="4" id="KW-1185">Reference proteome</keyword>
<gene>
    <name evidence="3" type="ORF">ABW22_00290</name>
</gene>
<dbReference type="SUPFAM" id="SSF52266">
    <property type="entry name" value="SGNH hydrolase"/>
    <property type="match status" value="1"/>
</dbReference>
<dbReference type="Pfam" id="PF13472">
    <property type="entry name" value="Lipase_GDSL_2"/>
    <property type="match status" value="1"/>
</dbReference>
<dbReference type="PANTHER" id="PTHR30383">
    <property type="entry name" value="THIOESTERASE 1/PROTEASE 1/LYSOPHOSPHOLIPASE L1"/>
    <property type="match status" value="1"/>
</dbReference>
<dbReference type="GO" id="GO:0004622">
    <property type="term" value="F:phosphatidylcholine lysophospholipase activity"/>
    <property type="evidence" value="ECO:0007669"/>
    <property type="project" value="TreeGrafter"/>
</dbReference>
<evidence type="ECO:0000256" key="1">
    <source>
        <dbReference type="SAM" id="SignalP"/>
    </source>
</evidence>